<evidence type="ECO:0000313" key="6">
    <source>
        <dbReference type="EMBL" id="NDJ92997.1"/>
    </source>
</evidence>
<dbReference type="Pfam" id="PF00335">
    <property type="entry name" value="Tetraspanin"/>
    <property type="match status" value="1"/>
</dbReference>
<dbReference type="InterPro" id="IPR018499">
    <property type="entry name" value="Tetraspanin/Peripherin"/>
</dbReference>
<evidence type="ECO:0000256" key="4">
    <source>
        <dbReference type="ARBA" id="ARBA00023136"/>
    </source>
</evidence>
<dbReference type="InterPro" id="IPR008952">
    <property type="entry name" value="Tetraspanin_EC2_sf"/>
</dbReference>
<evidence type="ECO:0000256" key="3">
    <source>
        <dbReference type="ARBA" id="ARBA00022989"/>
    </source>
</evidence>
<keyword evidence="3 5" id="KW-1133">Transmembrane helix</keyword>
<comment type="subcellular location">
    <subcellularLocation>
        <location evidence="1">Membrane</location>
        <topology evidence="1">Multi-pass membrane protein</topology>
    </subcellularLocation>
</comment>
<reference evidence="6" key="1">
    <citation type="submission" date="2018-11" db="EMBL/GenBank/DDBJ databases">
        <title>Henneguya salminicola genome and transcriptome.</title>
        <authorList>
            <person name="Yahalomi D."/>
            <person name="Atkinson S.D."/>
            <person name="Neuhof M."/>
            <person name="Chang E.S."/>
            <person name="Philippe H."/>
            <person name="Cartwright P."/>
            <person name="Bartholomew J.L."/>
            <person name="Huchon D."/>
        </authorList>
    </citation>
    <scope>NUCLEOTIDE SEQUENCE</scope>
    <source>
        <strain evidence="6">Hz1</strain>
        <tissue evidence="6">Whole</tissue>
    </source>
</reference>
<feature type="transmembrane region" description="Helical" evidence="5">
    <location>
        <begin position="219"/>
        <end position="242"/>
    </location>
</feature>
<feature type="transmembrane region" description="Helical" evidence="5">
    <location>
        <begin position="92"/>
        <end position="118"/>
    </location>
</feature>
<proteinExistence type="predicted"/>
<name>A0A6G3MG58_HENSL</name>
<dbReference type="Gene3D" id="1.10.1450.10">
    <property type="entry name" value="Tetraspanin"/>
    <property type="match status" value="1"/>
</dbReference>
<evidence type="ECO:0000256" key="1">
    <source>
        <dbReference type="ARBA" id="ARBA00004141"/>
    </source>
</evidence>
<evidence type="ECO:0000256" key="2">
    <source>
        <dbReference type="ARBA" id="ARBA00022692"/>
    </source>
</evidence>
<dbReference type="GO" id="GO:0005886">
    <property type="term" value="C:plasma membrane"/>
    <property type="evidence" value="ECO:0007669"/>
    <property type="project" value="TreeGrafter"/>
</dbReference>
<dbReference type="AlphaFoldDB" id="A0A6G3MG58"/>
<feature type="transmembrane region" description="Helical" evidence="5">
    <location>
        <begin position="20"/>
        <end position="45"/>
    </location>
</feature>
<dbReference type="EMBL" id="GHBP01002115">
    <property type="protein sequence ID" value="NDJ92997.1"/>
    <property type="molecule type" value="Transcribed_RNA"/>
</dbReference>
<keyword evidence="2 5" id="KW-0812">Transmembrane</keyword>
<dbReference type="PANTHER" id="PTHR19282">
    <property type="entry name" value="TETRASPANIN"/>
    <property type="match status" value="1"/>
</dbReference>
<organism evidence="6">
    <name type="scientific">Henneguya salminicola</name>
    <name type="common">Myxosporean</name>
    <dbReference type="NCBI Taxonomy" id="69463"/>
    <lineage>
        <taxon>Eukaryota</taxon>
        <taxon>Metazoa</taxon>
        <taxon>Cnidaria</taxon>
        <taxon>Myxozoa</taxon>
        <taxon>Myxosporea</taxon>
        <taxon>Bivalvulida</taxon>
        <taxon>Platysporina</taxon>
        <taxon>Myxobolidae</taxon>
        <taxon>Henneguya</taxon>
    </lineage>
</organism>
<dbReference type="PANTHER" id="PTHR19282:SF544">
    <property type="entry name" value="TETRASPANIN"/>
    <property type="match status" value="1"/>
</dbReference>
<protein>
    <submittedName>
        <fullName evidence="6">CD63 antigen (Trinotate prediction)</fullName>
    </submittedName>
</protein>
<keyword evidence="4 5" id="KW-0472">Membrane</keyword>
<dbReference type="OrthoDB" id="9972904at2759"/>
<feature type="transmembrane region" description="Helical" evidence="5">
    <location>
        <begin position="65"/>
        <end position="85"/>
    </location>
</feature>
<dbReference type="CDD" id="cd03127">
    <property type="entry name" value="tetraspanin_LEL"/>
    <property type="match status" value="1"/>
</dbReference>
<evidence type="ECO:0000256" key="5">
    <source>
        <dbReference type="SAM" id="Phobius"/>
    </source>
</evidence>
<dbReference type="SUPFAM" id="SSF48652">
    <property type="entry name" value="Tetraspanin"/>
    <property type="match status" value="1"/>
</dbReference>
<accession>A0A6G3MG58</accession>
<sequence length="250" mass="28647">MIRVEKEPGIYVEQKKSKIISVLFSYILLLGLLSFIIFGVSLTIICEKHYLHGLFQFTDPWDIAWILFCAGVVCLTGFIIGVLFYNSSNPIYLIVYCVCLVLAMVLLIATLWTSAVFYQKFPSRLHDDFLRVIHTYRVPRFGSSRRVVDDIQTSLQCCGLNNHTDWLSTAFYLTINQWPDSCCLFRFKQVYCGDVFSLIYQYKGCSEELYNDVKTVTRALIGTSAAGAIIVLLGWFLLIALFNKSKKKIF</sequence>